<sequence>MSEVRPEESIESAGSAELPAKPVLTAKQANRAKAPVVGMLLAVGLTLAVLLPVMFLNPGSKPDVYKRNIDVPGVALQAESTAGYLPLAVNLPQGWTSNYARWNTGGTAQVPAWEVGYLTPGQQYIGLVQTDKANPTWIGQVTDNAPVTGDRKAGASWELRDAGQGERSLVLERDDVTVILSGTAELDEFDVLATAVVKSLDGK</sequence>
<name>A0ABY3W499_9MICC</name>
<keyword evidence="1" id="KW-0472">Membrane</keyword>
<evidence type="ECO:0000313" key="2">
    <source>
        <dbReference type="EMBL" id="UNK45014.1"/>
    </source>
</evidence>
<accession>A0ABY3W499</accession>
<keyword evidence="1" id="KW-1133">Transmembrane helix</keyword>
<dbReference type="RefSeq" id="WP_241913317.1">
    <property type="nucleotide sequence ID" value="NZ_CP093326.1"/>
</dbReference>
<dbReference type="Pfam" id="PF14030">
    <property type="entry name" value="DUF4245"/>
    <property type="match status" value="1"/>
</dbReference>
<keyword evidence="1" id="KW-0812">Transmembrane</keyword>
<reference evidence="2 3" key="1">
    <citation type="submission" date="2022-03" db="EMBL/GenBank/DDBJ databases">
        <title>Isotopic signatures of nitrous oxide derived from detoxification processes.</title>
        <authorList>
            <person name="Behrendt U."/>
            <person name="Buchen C."/>
            <person name="Well R."/>
            <person name="Ulrich A."/>
            <person name="Rohe L."/>
            <person name="Kolb S."/>
            <person name="Schloter M."/>
            <person name="Horn M.A."/>
            <person name="Augustin J."/>
        </authorList>
    </citation>
    <scope>NUCLEOTIDE SEQUENCE [LARGE SCALE GENOMIC DNA]</scope>
    <source>
        <strain evidence="2 3">S4-C24</strain>
    </source>
</reference>
<feature type="transmembrane region" description="Helical" evidence="1">
    <location>
        <begin position="36"/>
        <end position="57"/>
    </location>
</feature>
<evidence type="ECO:0000313" key="3">
    <source>
        <dbReference type="Proteomes" id="UP000829069"/>
    </source>
</evidence>
<dbReference type="EMBL" id="CP093326">
    <property type="protein sequence ID" value="UNK45014.1"/>
    <property type="molecule type" value="Genomic_DNA"/>
</dbReference>
<organism evidence="2 3">
    <name type="scientific">Arthrobacter sulfonylureivorans</name>
    <dbReference type="NCBI Taxonomy" id="2486855"/>
    <lineage>
        <taxon>Bacteria</taxon>
        <taxon>Bacillati</taxon>
        <taxon>Actinomycetota</taxon>
        <taxon>Actinomycetes</taxon>
        <taxon>Micrococcales</taxon>
        <taxon>Micrococcaceae</taxon>
        <taxon>Arthrobacter</taxon>
    </lineage>
</organism>
<proteinExistence type="predicted"/>
<keyword evidence="3" id="KW-1185">Reference proteome</keyword>
<evidence type="ECO:0000256" key="1">
    <source>
        <dbReference type="SAM" id="Phobius"/>
    </source>
</evidence>
<protein>
    <submittedName>
        <fullName evidence="2">DUF4245 domain-containing protein</fullName>
    </submittedName>
</protein>
<gene>
    <name evidence="2" type="ORF">MNQ99_13810</name>
</gene>
<dbReference type="Proteomes" id="UP000829069">
    <property type="component" value="Chromosome"/>
</dbReference>
<dbReference type="InterPro" id="IPR025339">
    <property type="entry name" value="DUF4245"/>
</dbReference>